<evidence type="ECO:0008006" key="4">
    <source>
        <dbReference type="Google" id="ProtNLM"/>
    </source>
</evidence>
<name>G4T444_META2</name>
<keyword evidence="1" id="KW-0472">Membrane</keyword>
<feature type="transmembrane region" description="Helical" evidence="1">
    <location>
        <begin position="201"/>
        <end position="220"/>
    </location>
</feature>
<organism evidence="2 3">
    <name type="scientific">Methylotuvimicrobium alcaliphilum (strain DSM 19304 / NCIMB 14124 / VKM B-2133 / 20Z)</name>
    <name type="common">Methylomicrobium alcaliphilum</name>
    <dbReference type="NCBI Taxonomy" id="1091494"/>
    <lineage>
        <taxon>Bacteria</taxon>
        <taxon>Pseudomonadati</taxon>
        <taxon>Pseudomonadota</taxon>
        <taxon>Gammaproteobacteria</taxon>
        <taxon>Methylococcales</taxon>
        <taxon>Methylococcaceae</taxon>
        <taxon>Methylotuvimicrobium</taxon>
    </lineage>
</organism>
<sequence length="248" mass="28125">MAEQTKRRPASAQQTAEQGIIATTLIRLVQIVMYLILTLVFSIVIEWVGMATGFWDEPGVDHSERMLQQELQYLNRDFRQSAIVESPMRYAERFSQNFYDLTFKKTGIQSAIIWLAIPTQASSGQFRKSLHRLFQMVEAYVLAAMTVTQIFGVRLAVLTLAMPAFVLLGATGLVDGLVQRDIRRWSGGRESSFVYHWAKKALYPSLILPWIVYLAMPVSVHPNLVVLPFAVLFAVSLLVMSSTFKKYL</sequence>
<gene>
    <name evidence="2" type="ordered locus">MEALZ_2093</name>
</gene>
<dbReference type="HOGENOM" id="CLU_100588_1_0_6"/>
<dbReference type="InterPro" id="IPR022266">
    <property type="entry name" value="DtrJ-like"/>
</dbReference>
<feature type="transmembrane region" description="Helical" evidence="1">
    <location>
        <begin position="226"/>
        <end position="244"/>
    </location>
</feature>
<keyword evidence="1" id="KW-0812">Transmembrane</keyword>
<protein>
    <recommendedName>
        <fullName evidence="4">Integrating conjugative element membrane protein</fullName>
    </recommendedName>
</protein>
<dbReference type="KEGG" id="mah:MEALZ_2093"/>
<evidence type="ECO:0000256" key="1">
    <source>
        <dbReference type="SAM" id="Phobius"/>
    </source>
</evidence>
<dbReference type="STRING" id="1091494.MEALZ_2093"/>
<reference evidence="3" key="1">
    <citation type="journal article" date="2012" name="J. Bacteriol.">
        <title>Genome sequence of the haloalkaliphilic methanotrophic bacterium Methylomicrobium alcaliphilum 20Z.</title>
        <authorList>
            <person name="Vuilleumier S."/>
            <person name="Khmelenina V.N."/>
            <person name="Bringel F."/>
            <person name="Reshetnikov A.S."/>
            <person name="Lajus A."/>
            <person name="Mangenot S."/>
            <person name="Rouy Z."/>
            <person name="Op den Camp H.J."/>
            <person name="Jetten M.S."/>
            <person name="Dispirito A.A."/>
            <person name="Dunfield P."/>
            <person name="Klotz M.G."/>
            <person name="Semrau J.D."/>
            <person name="Stein L.Y."/>
            <person name="Barbe V."/>
            <person name="Medigue C."/>
            <person name="Trotsenko Y.A."/>
            <person name="Kalyuzhnaya M.G."/>
        </authorList>
    </citation>
    <scope>NUCLEOTIDE SEQUENCE [LARGE SCALE GENOMIC DNA]</scope>
    <source>
        <strain evidence="3">DSM 19304 / NCIMB 14124 / VKM B-2133 / 20Z</strain>
    </source>
</reference>
<evidence type="ECO:0000313" key="2">
    <source>
        <dbReference type="EMBL" id="CCE23779.1"/>
    </source>
</evidence>
<feature type="transmembrane region" description="Helical" evidence="1">
    <location>
        <begin position="157"/>
        <end position="178"/>
    </location>
</feature>
<dbReference type="NCBIfam" id="TIGR03747">
    <property type="entry name" value="conj_TIGR03747"/>
    <property type="match status" value="1"/>
</dbReference>
<proteinExistence type="predicted"/>
<dbReference type="EMBL" id="FO082060">
    <property type="protein sequence ID" value="CCE23779.1"/>
    <property type="molecule type" value="Genomic_DNA"/>
</dbReference>
<keyword evidence="3" id="KW-1185">Reference proteome</keyword>
<dbReference type="RefSeq" id="WP_014148569.1">
    <property type="nucleotide sequence ID" value="NC_016112.1"/>
</dbReference>
<dbReference type="AlphaFoldDB" id="G4T444"/>
<feature type="transmembrane region" description="Helical" evidence="1">
    <location>
        <begin position="31"/>
        <end position="55"/>
    </location>
</feature>
<dbReference type="Pfam" id="PF14348">
    <property type="entry name" value="DtrJ-like"/>
    <property type="match status" value="1"/>
</dbReference>
<keyword evidence="1" id="KW-1133">Transmembrane helix</keyword>
<dbReference type="Proteomes" id="UP000008315">
    <property type="component" value="Chromosome"/>
</dbReference>
<accession>G4T444</accession>
<evidence type="ECO:0000313" key="3">
    <source>
        <dbReference type="Proteomes" id="UP000008315"/>
    </source>
</evidence>
<dbReference type="PATRIC" id="fig|271065.3.peg.2151"/>